<keyword evidence="2" id="KW-1185">Reference proteome</keyword>
<dbReference type="EMBL" id="ACIZ01000013">
    <property type="protein sequence ID" value="EEN81728.1"/>
    <property type="molecule type" value="Genomic_DNA"/>
</dbReference>
<dbReference type="AlphaFoldDB" id="C2JTF2"/>
<accession>C2JTF2</accession>
<reference evidence="1" key="1">
    <citation type="submission" date="2009-01" db="EMBL/GenBank/DDBJ databases">
        <authorList>
            <person name="Qin X."/>
            <person name="Bachman B."/>
            <person name="Battles P."/>
            <person name="Bell A."/>
            <person name="Bess C."/>
            <person name="Bickham C."/>
            <person name="Chaboub L."/>
            <person name="Chen D."/>
            <person name="Coyle M."/>
            <person name="Deiros D.R."/>
            <person name="Dinh H."/>
            <person name="Forbes L."/>
            <person name="Fowler G."/>
            <person name="Francisco L."/>
            <person name="Fu Q."/>
            <person name="Gubbala S."/>
            <person name="Hale W."/>
            <person name="Han Y."/>
            <person name="Hemphill L."/>
            <person name="Highlander S.K."/>
            <person name="Hirani K."/>
            <person name="Hogues M."/>
            <person name="Jackson L."/>
            <person name="Jakkamsetti A."/>
            <person name="Javaid M."/>
            <person name="Jiang H."/>
            <person name="Korchina V."/>
            <person name="Kovar C."/>
            <person name="Lara F."/>
            <person name="Lee S."/>
            <person name="Mata R."/>
            <person name="Mathew T."/>
            <person name="Moen C."/>
            <person name="Morales K."/>
            <person name="Munidasa M."/>
            <person name="Nazareth L."/>
            <person name="Ngo R."/>
            <person name="Nguyen L."/>
            <person name="Okwuonu G."/>
            <person name="Ongeri F."/>
            <person name="Patil S."/>
            <person name="Petrosino J."/>
            <person name="Pham C."/>
            <person name="Pham P."/>
            <person name="Pu L.-L."/>
            <person name="Puazo M."/>
            <person name="Raj R."/>
            <person name="Reid J."/>
            <person name="Rouhana J."/>
            <person name="Saada N."/>
            <person name="Shang Y."/>
            <person name="Simmons D."/>
            <person name="Thornton R."/>
            <person name="Warren J."/>
            <person name="Weissenberger G."/>
            <person name="Zhang J."/>
            <person name="Zhang L."/>
            <person name="Zhou C."/>
            <person name="Zhu D."/>
            <person name="Muzny D."/>
            <person name="Worley K."/>
            <person name="Gibbs R."/>
        </authorList>
    </citation>
    <scope>NUCLEOTIDE SEQUENCE [LARGE SCALE GENOMIC DNA]</scope>
    <source>
        <strain evidence="1">LMS2-1</strain>
    </source>
</reference>
<organism evidence="1 2">
    <name type="scientific">Lacticaseibacillus rhamnosus (strain LMS2-1)</name>
    <dbReference type="NCBI Taxonomy" id="525361"/>
    <lineage>
        <taxon>Bacteria</taxon>
        <taxon>Bacillati</taxon>
        <taxon>Bacillota</taxon>
        <taxon>Bacilli</taxon>
        <taxon>Lactobacillales</taxon>
        <taxon>Lactobacillaceae</taxon>
        <taxon>Lacticaseibacillus</taxon>
    </lineage>
</organism>
<proteinExistence type="predicted"/>
<evidence type="ECO:0000313" key="2">
    <source>
        <dbReference type="Proteomes" id="UP000004525"/>
    </source>
</evidence>
<dbReference type="Proteomes" id="UP000004525">
    <property type="component" value="Unassembled WGS sequence"/>
</dbReference>
<name>C2JTF2_LACRM</name>
<protein>
    <submittedName>
        <fullName evidence="1">Uncharacterized protein</fullName>
    </submittedName>
</protein>
<comment type="caution">
    <text evidence="1">The sequence shown here is derived from an EMBL/GenBank/DDBJ whole genome shotgun (WGS) entry which is preliminary data.</text>
</comment>
<sequence length="42" mass="4856">MAENGHFDKTLMILTKTQSLFFKVSHVIFYLLNVSKRGIRNG</sequence>
<evidence type="ECO:0000313" key="1">
    <source>
        <dbReference type="EMBL" id="EEN81728.1"/>
    </source>
</evidence>
<gene>
    <name evidence="1" type="ORF">HMPREF0539_0186</name>
</gene>
<dbReference type="HOGENOM" id="CLU_3253343_0_0_9"/>